<evidence type="ECO:0000256" key="1">
    <source>
        <dbReference type="SAM" id="MobiDB-lite"/>
    </source>
</evidence>
<feature type="region of interest" description="Disordered" evidence="1">
    <location>
        <begin position="1"/>
        <end position="34"/>
    </location>
</feature>
<comment type="caution">
    <text evidence="2">The sequence shown here is derived from an EMBL/GenBank/DDBJ whole genome shotgun (WGS) entry which is preliminary data.</text>
</comment>
<dbReference type="AlphaFoldDB" id="A0A8S9GVA5"/>
<dbReference type="EMBL" id="QGKY02001925">
    <property type="protein sequence ID" value="KAF2548128.1"/>
    <property type="molecule type" value="Genomic_DNA"/>
</dbReference>
<protein>
    <submittedName>
        <fullName evidence="2">Uncharacterized protein</fullName>
    </submittedName>
</protein>
<accession>A0A8S9GVA5</accession>
<feature type="compositionally biased region" description="Basic and acidic residues" evidence="1">
    <location>
        <begin position="85"/>
        <end position="94"/>
    </location>
</feature>
<organism evidence="2">
    <name type="scientific">Brassica cretica</name>
    <name type="common">Mustard</name>
    <dbReference type="NCBI Taxonomy" id="69181"/>
    <lineage>
        <taxon>Eukaryota</taxon>
        <taxon>Viridiplantae</taxon>
        <taxon>Streptophyta</taxon>
        <taxon>Embryophyta</taxon>
        <taxon>Tracheophyta</taxon>
        <taxon>Spermatophyta</taxon>
        <taxon>Magnoliopsida</taxon>
        <taxon>eudicotyledons</taxon>
        <taxon>Gunneridae</taxon>
        <taxon>Pentapetalae</taxon>
        <taxon>rosids</taxon>
        <taxon>malvids</taxon>
        <taxon>Brassicales</taxon>
        <taxon>Brassicaceae</taxon>
        <taxon>Brassiceae</taxon>
        <taxon>Brassica</taxon>
    </lineage>
</organism>
<feature type="compositionally biased region" description="Acidic residues" evidence="1">
    <location>
        <begin position="17"/>
        <end position="26"/>
    </location>
</feature>
<name>A0A8S9GVA5_BRACR</name>
<evidence type="ECO:0000313" key="2">
    <source>
        <dbReference type="EMBL" id="KAF2548128.1"/>
    </source>
</evidence>
<gene>
    <name evidence="2" type="ORF">F2Q70_00022492</name>
</gene>
<sequence>MKDYLKKYESSEKQVDPQEEDNENDSAEERPVVDEEIEVKRMRRLEEIKARRAEDGSGWVSLSSDRPGRRRRLKTRNDSPSPEPGPRDVNKKSNDLSSPRRRRYHSPSPEPGRKPSKSLGSNSDFSPPRRSVSVSVKGSRDSDLSPQRKTVSRSPPPRRPRRQSPPPPNKQGATEDWAN</sequence>
<reference evidence="2" key="1">
    <citation type="submission" date="2019-12" db="EMBL/GenBank/DDBJ databases">
        <title>Genome sequencing and annotation of Brassica cretica.</title>
        <authorList>
            <person name="Studholme D.J."/>
            <person name="Sarris P.F."/>
        </authorList>
    </citation>
    <scope>NUCLEOTIDE SEQUENCE</scope>
    <source>
        <strain evidence="2">PFS-102/07</strain>
        <tissue evidence="2">Leaf</tissue>
    </source>
</reference>
<feature type="compositionally biased region" description="Low complexity" evidence="1">
    <location>
        <begin position="123"/>
        <end position="137"/>
    </location>
</feature>
<feature type="region of interest" description="Disordered" evidence="1">
    <location>
        <begin position="48"/>
        <end position="179"/>
    </location>
</feature>
<feature type="compositionally biased region" description="Basic and acidic residues" evidence="1">
    <location>
        <begin position="1"/>
        <end position="16"/>
    </location>
</feature>
<proteinExistence type="predicted"/>